<dbReference type="AlphaFoldDB" id="A0A381RKX5"/>
<organism evidence="2">
    <name type="scientific">marine metagenome</name>
    <dbReference type="NCBI Taxonomy" id="408172"/>
    <lineage>
        <taxon>unclassified sequences</taxon>
        <taxon>metagenomes</taxon>
        <taxon>ecological metagenomes</taxon>
    </lineage>
</organism>
<name>A0A381RKX5_9ZZZZ</name>
<dbReference type="EMBL" id="UINC01001987">
    <property type="protein sequence ID" value="SUZ91598.1"/>
    <property type="molecule type" value="Genomic_DNA"/>
</dbReference>
<proteinExistence type="predicted"/>
<accession>A0A381RKX5</accession>
<evidence type="ECO:0000256" key="1">
    <source>
        <dbReference type="SAM" id="MobiDB-lite"/>
    </source>
</evidence>
<evidence type="ECO:0000313" key="2">
    <source>
        <dbReference type="EMBL" id="SUZ91598.1"/>
    </source>
</evidence>
<reference evidence="2" key="1">
    <citation type="submission" date="2018-05" db="EMBL/GenBank/DDBJ databases">
        <authorList>
            <person name="Lanie J.A."/>
            <person name="Ng W.-L."/>
            <person name="Kazmierczak K.M."/>
            <person name="Andrzejewski T.M."/>
            <person name="Davidsen T.M."/>
            <person name="Wayne K.J."/>
            <person name="Tettelin H."/>
            <person name="Glass J.I."/>
            <person name="Rusch D."/>
            <person name="Podicherti R."/>
            <person name="Tsui H.-C.T."/>
            <person name="Winkler M.E."/>
        </authorList>
    </citation>
    <scope>NUCLEOTIDE SEQUENCE</scope>
</reference>
<sequence length="113" mass="12681">MSGQQDQADPEVLGNDKAGDVMPNLDSDIDTPVVENDWRLPGVDKDLTPLQYHYLSLLQRLVALKNTYQTDADYEAWKMGALNKSVYSTLRDCIEANVGDEAKELLNKEQHVS</sequence>
<feature type="region of interest" description="Disordered" evidence="1">
    <location>
        <begin position="1"/>
        <end position="30"/>
    </location>
</feature>
<protein>
    <submittedName>
        <fullName evidence="2">Uncharacterized protein</fullName>
    </submittedName>
</protein>
<gene>
    <name evidence="2" type="ORF">METZ01_LOCUS44452</name>
</gene>